<dbReference type="EMBL" id="JAXDAE010000006">
    <property type="protein sequence ID" value="MDY2587226.1"/>
    <property type="molecule type" value="Genomic_DNA"/>
</dbReference>
<dbReference type="RefSeq" id="WP_320555595.1">
    <property type="nucleotide sequence ID" value="NZ_JAXDAE010000006.1"/>
</dbReference>
<proteinExistence type="predicted"/>
<protein>
    <submittedName>
        <fullName evidence="1">Acetamidase/formamidase family protein</fullName>
    </submittedName>
</protein>
<dbReference type="PANTHER" id="PTHR31891">
    <property type="entry name" value="FORMAMIDASE C869.04-RELATED"/>
    <property type="match status" value="1"/>
</dbReference>
<accession>A0ABU5ELC2</accession>
<dbReference type="PANTHER" id="PTHR31891:SF1">
    <property type="entry name" value="FORMAMIDASE C869.04-RELATED"/>
    <property type="match status" value="1"/>
</dbReference>
<dbReference type="InterPro" id="IPR004304">
    <property type="entry name" value="FmdA_AmdA"/>
</dbReference>
<comment type="caution">
    <text evidence="1">The sequence shown here is derived from an EMBL/GenBank/DDBJ whole genome shotgun (WGS) entry which is preliminary data.</text>
</comment>
<name>A0ABU5ELC2_9FLAO</name>
<reference evidence="1 2" key="1">
    <citation type="submission" date="2023-11" db="EMBL/GenBank/DDBJ databases">
        <title>Winogradskyella pelagius sp. nov., isolated from coastal sediment.</title>
        <authorList>
            <person name="Li F."/>
        </authorList>
    </citation>
    <scope>NUCLEOTIDE SEQUENCE [LARGE SCALE GENOMIC DNA]</scope>
    <source>
        <strain evidence="1 2">KCTC 23502</strain>
    </source>
</reference>
<sequence length="344" mass="38091">MTSKNILITILYVAFCLNLYQCNDNKNTVVTNSQPLTKQITPQYSLTKDQTHNKFSSTIPPILKVKSGAIIEAYTEDASDEQFKLNSGLEDLRTLDFEPIHPLTGPVFVEGAEPGDVLKVKLHEIEVGDWGWNAIYPGFSFVADSIKGEYLRIYDLKDNKTTVRFNDSIHLKLNPFPGVMGVAPATPELLSTIPPRANGGNMDDPNMTVGTTIYFPVFVKGGLFSIGDGHALQGLGEVCGTAIEVPLRVVYEIELIKDKSIKEPQYETEDYYATTGFGTSIDMAAKKATLYMIEYLMKEHKLSENEAYALCSLAGDLKIAETVDLPHMLVTMHISKDVLGIKRL</sequence>
<dbReference type="SUPFAM" id="SSF141130">
    <property type="entry name" value="Acetamidase/Formamidase-like"/>
    <property type="match status" value="1"/>
</dbReference>
<evidence type="ECO:0000313" key="2">
    <source>
        <dbReference type="Proteomes" id="UP001285855"/>
    </source>
</evidence>
<evidence type="ECO:0000313" key="1">
    <source>
        <dbReference type="EMBL" id="MDY2587226.1"/>
    </source>
</evidence>
<dbReference type="Gene3D" id="2.60.120.580">
    <property type="entry name" value="Acetamidase/Formamidase-like domains"/>
    <property type="match status" value="2"/>
</dbReference>
<dbReference type="Gene3D" id="3.10.28.20">
    <property type="entry name" value="Acetamidase/Formamidase-like domains"/>
    <property type="match status" value="1"/>
</dbReference>
<dbReference type="Proteomes" id="UP001285855">
    <property type="component" value="Unassembled WGS sequence"/>
</dbReference>
<organism evidence="1 2">
    <name type="scientific">Winogradskyella aquimaris</name>
    <dbReference type="NCBI Taxonomy" id="864074"/>
    <lineage>
        <taxon>Bacteria</taxon>
        <taxon>Pseudomonadati</taxon>
        <taxon>Bacteroidota</taxon>
        <taxon>Flavobacteriia</taxon>
        <taxon>Flavobacteriales</taxon>
        <taxon>Flavobacteriaceae</taxon>
        <taxon>Winogradskyella</taxon>
    </lineage>
</organism>
<gene>
    <name evidence="1" type="ORF">SNF14_07730</name>
</gene>
<keyword evidence="2" id="KW-1185">Reference proteome</keyword>
<dbReference type="Pfam" id="PF03069">
    <property type="entry name" value="FmdA_AmdA"/>
    <property type="match status" value="2"/>
</dbReference>